<sequence>MKAFHKENQPIGGPVKTVAEAQLSVYFKLKIGRFVEPAAALPIYTFLTYKKEDDSKGIKSHTF</sequence>
<comment type="caution">
    <text evidence="1">The sequence shown here is derived from an EMBL/GenBank/DDBJ whole genome shotgun (WGS) entry which is preliminary data.</text>
</comment>
<gene>
    <name evidence="1" type="ORF">ACFOU2_04395</name>
</gene>
<accession>A0ABV8B0P2</accession>
<dbReference type="Proteomes" id="UP001595752">
    <property type="component" value="Unassembled WGS sequence"/>
</dbReference>
<dbReference type="EMBL" id="JBHRZT010000020">
    <property type="protein sequence ID" value="MFC3882780.1"/>
    <property type="molecule type" value="Genomic_DNA"/>
</dbReference>
<reference evidence="2" key="1">
    <citation type="journal article" date="2019" name="Int. J. Syst. Evol. Microbiol.">
        <title>The Global Catalogue of Microorganisms (GCM) 10K type strain sequencing project: providing services to taxonomists for standard genome sequencing and annotation.</title>
        <authorList>
            <consortium name="The Broad Institute Genomics Platform"/>
            <consortium name="The Broad Institute Genome Sequencing Center for Infectious Disease"/>
            <person name="Wu L."/>
            <person name="Ma J."/>
        </authorList>
    </citation>
    <scope>NUCLEOTIDE SEQUENCE [LARGE SCALE GENOMIC DNA]</scope>
    <source>
        <strain evidence="2">CCUG 61889</strain>
    </source>
</reference>
<dbReference type="RefSeq" id="WP_377912561.1">
    <property type="nucleotide sequence ID" value="NZ_JBHRZT010000020.1"/>
</dbReference>
<keyword evidence="2" id="KW-1185">Reference proteome</keyword>
<evidence type="ECO:0000313" key="1">
    <source>
        <dbReference type="EMBL" id="MFC3882780.1"/>
    </source>
</evidence>
<organism evidence="1 2">
    <name type="scientific">Bacillus songklensis</name>
    <dbReference type="NCBI Taxonomy" id="1069116"/>
    <lineage>
        <taxon>Bacteria</taxon>
        <taxon>Bacillati</taxon>
        <taxon>Bacillota</taxon>
        <taxon>Bacilli</taxon>
        <taxon>Bacillales</taxon>
        <taxon>Bacillaceae</taxon>
        <taxon>Bacillus</taxon>
    </lineage>
</organism>
<protein>
    <submittedName>
        <fullName evidence="1">Uncharacterized protein</fullName>
    </submittedName>
</protein>
<name>A0ABV8B0P2_9BACI</name>
<evidence type="ECO:0000313" key="2">
    <source>
        <dbReference type="Proteomes" id="UP001595752"/>
    </source>
</evidence>
<proteinExistence type="predicted"/>